<evidence type="ECO:0000313" key="2">
    <source>
        <dbReference type="EMBL" id="KAB5586891.1"/>
    </source>
</evidence>
<evidence type="ECO:0000256" key="1">
    <source>
        <dbReference type="SAM" id="MobiDB-lite"/>
    </source>
</evidence>
<dbReference type="EMBL" id="VFJC01000002">
    <property type="protein sequence ID" value="KAB5586891.1"/>
    <property type="molecule type" value="Genomic_DNA"/>
</dbReference>
<accession>A0A5N5Q6B9</accession>
<gene>
    <name evidence="2" type="ORF">PHYPO_G00006630</name>
</gene>
<comment type="caution">
    <text evidence="2">The sequence shown here is derived from an EMBL/GenBank/DDBJ whole genome shotgun (WGS) entry which is preliminary data.</text>
</comment>
<keyword evidence="3" id="KW-1185">Reference proteome</keyword>
<dbReference type="Proteomes" id="UP000327468">
    <property type="component" value="Chromosome 1"/>
</dbReference>
<sequence>MLTIQTRRQLMTCSQQRHLSRPPAPPLSLGPSSREATYRLIYPHLMNRLLSIHASFHAQQKTPSPEISLLSEHQELGFWLLVNEKVLINQDIN</sequence>
<proteinExistence type="predicted"/>
<feature type="region of interest" description="Disordered" evidence="1">
    <location>
        <begin position="11"/>
        <end position="32"/>
    </location>
</feature>
<dbReference type="AlphaFoldDB" id="A0A5N5Q6B9"/>
<protein>
    <submittedName>
        <fullName evidence="2">Uncharacterized protein</fullName>
    </submittedName>
</protein>
<organism evidence="2 3">
    <name type="scientific">Pangasianodon hypophthalmus</name>
    <name type="common">Striped catfish</name>
    <name type="synonym">Helicophagus hypophthalmus</name>
    <dbReference type="NCBI Taxonomy" id="310915"/>
    <lineage>
        <taxon>Eukaryota</taxon>
        <taxon>Metazoa</taxon>
        <taxon>Chordata</taxon>
        <taxon>Craniata</taxon>
        <taxon>Vertebrata</taxon>
        <taxon>Euteleostomi</taxon>
        <taxon>Actinopterygii</taxon>
        <taxon>Neopterygii</taxon>
        <taxon>Teleostei</taxon>
        <taxon>Ostariophysi</taxon>
        <taxon>Siluriformes</taxon>
        <taxon>Pangasiidae</taxon>
        <taxon>Pangasianodon</taxon>
    </lineage>
</organism>
<reference evidence="2 3" key="1">
    <citation type="submission" date="2019-06" db="EMBL/GenBank/DDBJ databases">
        <title>A chromosome-scale genome assembly of the striped catfish, Pangasianodon hypophthalmus.</title>
        <authorList>
            <person name="Wen M."/>
            <person name="Zahm M."/>
            <person name="Roques C."/>
            <person name="Cabau C."/>
            <person name="Klopp C."/>
            <person name="Donnadieu C."/>
            <person name="Jouanno E."/>
            <person name="Avarre J.-C."/>
            <person name="Campet M."/>
            <person name="Ha T.T.T."/>
            <person name="Dugue R."/>
            <person name="Lampietro C."/>
            <person name="Louis A."/>
            <person name="Herpin A."/>
            <person name="Echchiki A."/>
            <person name="Berthelot C."/>
            <person name="Parey E."/>
            <person name="Roest-Crollius H."/>
            <person name="Braasch I."/>
            <person name="Postlethwait J."/>
            <person name="Bobe J."/>
            <person name="Montfort J."/>
            <person name="Bouchez O."/>
            <person name="Begum T."/>
            <person name="Schartl M."/>
            <person name="Guiguen Y."/>
        </authorList>
    </citation>
    <scope>NUCLEOTIDE SEQUENCE [LARGE SCALE GENOMIC DNA]</scope>
    <source>
        <strain evidence="2 3">Indonesia</strain>
        <tissue evidence="2">Blood</tissue>
    </source>
</reference>
<name>A0A5N5Q6B9_PANHP</name>
<evidence type="ECO:0000313" key="3">
    <source>
        <dbReference type="Proteomes" id="UP000327468"/>
    </source>
</evidence>